<evidence type="ECO:0008006" key="3">
    <source>
        <dbReference type="Google" id="ProtNLM"/>
    </source>
</evidence>
<proteinExistence type="predicted"/>
<dbReference type="Pfam" id="PF07586">
    <property type="entry name" value="HXXSHH"/>
    <property type="match status" value="1"/>
</dbReference>
<dbReference type="PROSITE" id="PS51318">
    <property type="entry name" value="TAT"/>
    <property type="match status" value="1"/>
</dbReference>
<accession>T0H9T9</accession>
<dbReference type="InterPro" id="IPR011447">
    <property type="entry name" value="DUF1552"/>
</dbReference>
<dbReference type="Proteomes" id="UP000015525">
    <property type="component" value="Unassembled WGS sequence"/>
</dbReference>
<sequence>MLIKSKDATRRGLLKGILRGGAVAMALPLLDIFLDDHGTAMAATGDPLPTRFGTWFWGLGVDHEIFTPKTVGANFDLPPQMAALEKVKQHINVFTNFNVLTDGKPNLCHFSGWVALRCGAAPGARGELPAESLDVPIAAAMGGGVRFRSLNMAATGVPRDSYSFLSGDAINPPEVSVVELYQKLFGAEFQDPNSSNFTPDPRVLLRQSALSSVKDEAKAFENMLGAIDRQRLDQYFTSVRELEKRVELQLQKPPPAPACVMPKAPAADLPIGLDIELVTERHKAMTDLLVMALACNQTRVFNMVFSDSFSALVRKGSERTHHILTHEEPIDPATQVQPHASWFVERSMEAWAYFVEALAKVPEGDGTLLDHSLVYAHSDCEFAKVHSLDGVPMFTAGKLGGKVKTGMHIDGNGDPGTRLGYTVQRLMGVPIDSWGNQSLKTSREIGEIVA</sequence>
<reference evidence="1 2" key="1">
    <citation type="journal article" date="2013" name="Genome Announc.">
        <title>Draft Genome Sequence of Sphingobium quisquiliarum Strain P25T, a Novel Hexachlorocyclohexane (HCH)-Degrading Bacterium Isolated from an HCH Dumpsite.</title>
        <authorList>
            <person name="Kumar Singh A."/>
            <person name="Sangwan N."/>
            <person name="Sharma A."/>
            <person name="Gupta V."/>
            <person name="Khurana J.P."/>
            <person name="Lal R."/>
        </authorList>
    </citation>
    <scope>NUCLEOTIDE SEQUENCE [LARGE SCALE GENOMIC DNA]</scope>
    <source>
        <strain evidence="1 2">P25</strain>
    </source>
</reference>
<keyword evidence="2" id="KW-1185">Reference proteome</keyword>
<dbReference type="RefSeq" id="WP_021237703.1">
    <property type="nucleotide sequence ID" value="NZ_ATHO01000061.1"/>
</dbReference>
<organism evidence="1 2">
    <name type="scientific">Sphingobium quisquiliarum P25</name>
    <dbReference type="NCBI Taxonomy" id="1329909"/>
    <lineage>
        <taxon>Bacteria</taxon>
        <taxon>Pseudomonadati</taxon>
        <taxon>Pseudomonadota</taxon>
        <taxon>Alphaproteobacteria</taxon>
        <taxon>Sphingomonadales</taxon>
        <taxon>Sphingomonadaceae</taxon>
        <taxon>Sphingobium</taxon>
    </lineage>
</organism>
<gene>
    <name evidence="1" type="ORF">L288_07070</name>
</gene>
<comment type="caution">
    <text evidence="1">The sequence shown here is derived from an EMBL/GenBank/DDBJ whole genome shotgun (WGS) entry which is preliminary data.</text>
</comment>
<evidence type="ECO:0000313" key="1">
    <source>
        <dbReference type="EMBL" id="EQB08868.1"/>
    </source>
</evidence>
<dbReference type="EMBL" id="ATHO01000061">
    <property type="protein sequence ID" value="EQB08868.1"/>
    <property type="molecule type" value="Genomic_DNA"/>
</dbReference>
<name>T0H9T9_9SPHN</name>
<protein>
    <recommendedName>
        <fullName evidence="3">DUF1552 domain-containing protein</fullName>
    </recommendedName>
</protein>
<evidence type="ECO:0000313" key="2">
    <source>
        <dbReference type="Proteomes" id="UP000015525"/>
    </source>
</evidence>
<dbReference type="InterPro" id="IPR006311">
    <property type="entry name" value="TAT_signal"/>
</dbReference>
<dbReference type="PATRIC" id="fig|1329909.3.peg.1364"/>
<dbReference type="AlphaFoldDB" id="T0H9T9"/>